<protein>
    <submittedName>
        <fullName evidence="1">Uncharacterized protein</fullName>
    </submittedName>
</protein>
<sequence>MHTTRLRPLTPAQQAEVFAEWNDLPHARITSHHDAAHIFTASLTELEAWYLAAGGTITHQPAGDGVTKWTLTTTVNHGTGTPLYVHALALDTDLIDDYCRPAITHPTA</sequence>
<name>A0A4P6U564_STRSO</name>
<dbReference type="KEGG" id="sseo:D0Z67_29405"/>
<dbReference type="GeneID" id="300103013"/>
<dbReference type="AlphaFoldDB" id="A0A4P6U564"/>
<proteinExistence type="predicted"/>
<geneLocation type="plasmid" evidence="1">
    <name>unnamed</name>
</geneLocation>
<evidence type="ECO:0000313" key="2">
    <source>
        <dbReference type="Proteomes" id="UP000292547"/>
    </source>
</evidence>
<dbReference type="EMBL" id="CP032230">
    <property type="protein sequence ID" value="QBJ94487.1"/>
    <property type="molecule type" value="Genomic_DNA"/>
</dbReference>
<reference evidence="1 2" key="1">
    <citation type="submission" date="2018-08" db="EMBL/GenBank/DDBJ databases">
        <title>The complete genome sequence of Streptomyces seoulensis, a pioneer strain for nickel superoxide dismutase discovery.</title>
        <authorList>
            <person name="Shin J."/>
            <person name="Lee J.-S."/>
            <person name="Lee E.-J."/>
            <person name="Youn H.-D."/>
        </authorList>
    </citation>
    <scope>NUCLEOTIDE SEQUENCE [LARGE SCALE GENOMIC DNA]</scope>
    <source>
        <strain evidence="1 2">KCTC 9819</strain>
        <plasmid evidence="1 2">unnamed</plasmid>
    </source>
</reference>
<dbReference type="RefSeq" id="WP_031182984.1">
    <property type="nucleotide sequence ID" value="NZ_CP032230.1"/>
</dbReference>
<dbReference type="OrthoDB" id="4246334at2"/>
<dbReference type="Proteomes" id="UP000292547">
    <property type="component" value="Plasmid unnamed"/>
</dbReference>
<keyword evidence="2" id="KW-1185">Reference proteome</keyword>
<keyword evidence="1" id="KW-0614">Plasmid</keyword>
<evidence type="ECO:0000313" key="1">
    <source>
        <dbReference type="EMBL" id="QBJ94487.1"/>
    </source>
</evidence>
<organism evidence="1 2">
    <name type="scientific">Streptomyces seoulensis</name>
    <dbReference type="NCBI Taxonomy" id="73044"/>
    <lineage>
        <taxon>Bacteria</taxon>
        <taxon>Bacillati</taxon>
        <taxon>Actinomycetota</taxon>
        <taxon>Actinomycetes</taxon>
        <taxon>Kitasatosporales</taxon>
        <taxon>Streptomycetaceae</taxon>
        <taxon>Streptomyces</taxon>
    </lineage>
</organism>
<accession>A0A4P6U564</accession>
<dbReference type="STRING" id="73044.GCA_000725795_04875"/>
<gene>
    <name evidence="1" type="ORF">D0Z67_29405</name>
</gene>